<dbReference type="AlphaFoldDB" id="A0A8X8KD05"/>
<proteinExistence type="predicted"/>
<evidence type="ECO:0000313" key="2">
    <source>
        <dbReference type="Proteomes" id="UP000887300"/>
    </source>
</evidence>
<dbReference type="EMBL" id="JABBHS010000358">
    <property type="protein sequence ID" value="MBU2723894.1"/>
    <property type="molecule type" value="Genomic_DNA"/>
</dbReference>
<name>A0A8X8KD05_ACIFI</name>
<organism evidence="1 2">
    <name type="scientific">Acidithiobacillus ferridurans</name>
    <dbReference type="NCBI Taxonomy" id="1232575"/>
    <lineage>
        <taxon>Bacteria</taxon>
        <taxon>Pseudomonadati</taxon>
        <taxon>Pseudomonadota</taxon>
        <taxon>Acidithiobacillia</taxon>
        <taxon>Acidithiobacillales</taxon>
        <taxon>Acidithiobacillaceae</taxon>
        <taxon>Acidithiobacillus</taxon>
    </lineage>
</organism>
<feature type="non-terminal residue" evidence="1">
    <location>
        <position position="1"/>
    </location>
</feature>
<protein>
    <submittedName>
        <fullName evidence="1">PIN domain nuclease</fullName>
    </submittedName>
</protein>
<gene>
    <name evidence="1" type="ORF">HF568_11930</name>
</gene>
<comment type="caution">
    <text evidence="1">The sequence shown here is derived from an EMBL/GenBank/DDBJ whole genome shotgun (WGS) entry which is preliminary data.</text>
</comment>
<reference evidence="1" key="1">
    <citation type="journal article" date="2021" name="ISME J.">
        <title>Genomic evolution of the class Acidithiobacillia: deep-branching Proteobacteria living in extreme acidic conditions.</title>
        <authorList>
            <person name="Moya-Beltran A."/>
            <person name="Beard S."/>
            <person name="Rojas-Villalobos C."/>
            <person name="Issotta F."/>
            <person name="Gallardo Y."/>
            <person name="Ulloa R."/>
            <person name="Giaveno A."/>
            <person name="Degli Esposti M."/>
            <person name="Johnson D.B."/>
            <person name="Quatrini R."/>
        </authorList>
    </citation>
    <scope>NUCLEOTIDE SEQUENCE</scope>
    <source>
        <strain evidence="1">DSM 583</strain>
    </source>
</reference>
<sequence length="36" mass="3848">EADYLVTGDRRAGLLQRGGIGRTRIVTPATFCAEAL</sequence>
<evidence type="ECO:0000313" key="1">
    <source>
        <dbReference type="EMBL" id="MBU2723894.1"/>
    </source>
</evidence>
<dbReference type="Proteomes" id="UP000887300">
    <property type="component" value="Unassembled WGS sequence"/>
</dbReference>
<accession>A0A8X8KD05</accession>